<feature type="binding site" evidence="14">
    <location>
        <position position="204"/>
    </location>
    <ligand>
        <name>Zn(2+)</name>
        <dbReference type="ChEBI" id="CHEBI:29105"/>
        <label>1</label>
    </ligand>
</feature>
<sequence length="381" mass="41149">MAKRDYYEILGVARNASDPEIKKAYRRLAMKYHPDRNPDNKTAEDQFKEVQEAYDVLSDARKRTAYDQFGHAGVGAGAGPGAGGGYGFEGGPSFGDIFGDVFNDIFGAAAGRGGRRQAYRGADLRYNLDLTLEEAVAGTTAKIRIPTYVKCKTCEGSGAQPGTSPITCPTCDGHGQVRIQQGFFSLQQTCPRCHGSGQIVSSPCSDCHGEGRVREHKTLSVKIPPGVDTGDRIRLAGEGEAGESGGPPGDLYVQVQIKAHPIFSREGDELHCEVPVSFVTAALGGELDVPTLAGRAKLKIPAGTQSGQVFRLRGKGVTPVRGGSAGDLLCRVMVETPVKLNEEQKELLKKFEASMNRNKKHSPKHHSWLEGVKHFFEEMKF</sequence>
<feature type="domain" description="CR-type" evidence="17">
    <location>
        <begin position="138"/>
        <end position="216"/>
    </location>
</feature>
<evidence type="ECO:0000256" key="10">
    <source>
        <dbReference type="ARBA" id="ARBA00023186"/>
    </source>
</evidence>
<feature type="binding site" evidence="14">
    <location>
        <position position="207"/>
    </location>
    <ligand>
        <name>Zn(2+)</name>
        <dbReference type="ChEBI" id="CHEBI:29105"/>
        <label>1</label>
    </ligand>
</feature>
<proteinExistence type="inferred from homology"/>
<dbReference type="GO" id="GO:0031072">
    <property type="term" value="F:heat shock protein binding"/>
    <property type="evidence" value="ECO:0007669"/>
    <property type="project" value="InterPro"/>
</dbReference>
<evidence type="ECO:0000256" key="9">
    <source>
        <dbReference type="ARBA" id="ARBA00023016"/>
    </source>
</evidence>
<keyword evidence="5 14" id="KW-0479">Metal-binding</keyword>
<feature type="binding site" evidence="14">
    <location>
        <position position="154"/>
    </location>
    <ligand>
        <name>Zn(2+)</name>
        <dbReference type="ChEBI" id="CHEBI:29105"/>
        <label>1</label>
    </ligand>
</feature>
<evidence type="ECO:0000256" key="13">
    <source>
        <dbReference type="ARBA" id="ARBA00067609"/>
    </source>
</evidence>
<organism evidence="18 19">
    <name type="scientific">Nitrosococcus wardiae</name>
    <dbReference type="NCBI Taxonomy" id="1814290"/>
    <lineage>
        <taxon>Bacteria</taxon>
        <taxon>Pseudomonadati</taxon>
        <taxon>Pseudomonadota</taxon>
        <taxon>Gammaproteobacteria</taxon>
        <taxon>Chromatiales</taxon>
        <taxon>Chromatiaceae</taxon>
        <taxon>Nitrosococcus</taxon>
    </lineage>
</organism>
<evidence type="ECO:0000313" key="19">
    <source>
        <dbReference type="Proteomes" id="UP000294325"/>
    </source>
</evidence>
<feature type="binding site" evidence="14">
    <location>
        <position position="193"/>
    </location>
    <ligand>
        <name>Zn(2+)</name>
        <dbReference type="ChEBI" id="CHEBI:29105"/>
        <label>2</label>
    </ligand>
</feature>
<gene>
    <name evidence="14 18" type="primary">dnaJ</name>
    <name evidence="18" type="ORF">E3U44_06950</name>
</gene>
<dbReference type="InterPro" id="IPR018253">
    <property type="entry name" value="DnaJ_domain_CS"/>
</dbReference>
<dbReference type="PROSITE" id="PS50076">
    <property type="entry name" value="DNAJ_2"/>
    <property type="match status" value="1"/>
</dbReference>
<evidence type="ECO:0000256" key="2">
    <source>
        <dbReference type="ARBA" id="ARBA00011738"/>
    </source>
</evidence>
<dbReference type="NCBIfam" id="TIGR02349">
    <property type="entry name" value="DnaJ_bact"/>
    <property type="match status" value="1"/>
</dbReference>
<comment type="domain">
    <text evidence="14">The J domain is necessary and sufficient to stimulate DnaK ATPase activity. Zinc center 1 plays an important role in the autonomous, DnaK-independent chaperone activity of DnaJ. Zinc center 2 is essential for interaction with DnaK and for DnaJ activity.</text>
</comment>
<dbReference type="Pfam" id="PF00226">
    <property type="entry name" value="DnaJ"/>
    <property type="match status" value="1"/>
</dbReference>
<dbReference type="RefSeq" id="WP_134357411.1">
    <property type="nucleotide sequence ID" value="NZ_CP038033.1"/>
</dbReference>
<comment type="subcellular location">
    <subcellularLocation>
        <location evidence="1 14">Cytoplasm</location>
    </subcellularLocation>
</comment>
<dbReference type="PROSITE" id="PS51188">
    <property type="entry name" value="ZF_CR"/>
    <property type="match status" value="1"/>
</dbReference>
<dbReference type="CDD" id="cd06257">
    <property type="entry name" value="DnaJ"/>
    <property type="match status" value="1"/>
</dbReference>
<evidence type="ECO:0000256" key="12">
    <source>
        <dbReference type="ARBA" id="ARBA00061004"/>
    </source>
</evidence>
<dbReference type="InterPro" id="IPR036410">
    <property type="entry name" value="HSP_DnaJ_Cys-rich_dom_sf"/>
</dbReference>
<reference evidence="18 19" key="1">
    <citation type="submission" date="2019-03" db="EMBL/GenBank/DDBJ databases">
        <title>The genome sequence of Nitrosococcus wardiae strain D1FHST reveals the archetypal metabolic capacity of ammonia-oxidizing Gammaproteobacteria.</title>
        <authorList>
            <person name="Wang L."/>
            <person name="Lim C.K."/>
            <person name="Hanson T.E."/>
            <person name="Dang H."/>
            <person name="Klotz M.G."/>
        </authorList>
    </citation>
    <scope>NUCLEOTIDE SEQUENCE [LARGE SCALE GENOMIC DNA]</scope>
    <source>
        <strain evidence="18 19">D1FHS</strain>
    </source>
</reference>
<dbReference type="Pfam" id="PF01556">
    <property type="entry name" value="DnaJ_C"/>
    <property type="match status" value="1"/>
</dbReference>
<protein>
    <recommendedName>
        <fullName evidence="13 14">Chaperone protein DnaJ</fullName>
    </recommendedName>
</protein>
<comment type="subunit">
    <text evidence="2 14">Homodimer.</text>
</comment>
<evidence type="ECO:0000259" key="16">
    <source>
        <dbReference type="PROSITE" id="PS50076"/>
    </source>
</evidence>
<dbReference type="InterPro" id="IPR012724">
    <property type="entry name" value="DnaJ"/>
</dbReference>
<dbReference type="GO" id="GO:0042026">
    <property type="term" value="P:protein refolding"/>
    <property type="evidence" value="ECO:0007669"/>
    <property type="project" value="TreeGrafter"/>
</dbReference>
<dbReference type="FunFam" id="1.10.287.110:FF:000034">
    <property type="entry name" value="Chaperone protein DnaJ"/>
    <property type="match status" value="1"/>
</dbReference>
<keyword evidence="4 14" id="KW-0235">DNA replication</keyword>
<dbReference type="PANTHER" id="PTHR43096">
    <property type="entry name" value="DNAJ HOMOLOG 1, MITOCHONDRIAL-RELATED"/>
    <property type="match status" value="1"/>
</dbReference>
<keyword evidence="8 14" id="KW-0862">Zinc</keyword>
<dbReference type="InterPro" id="IPR008971">
    <property type="entry name" value="HSP40/DnaJ_pept-bd"/>
</dbReference>
<dbReference type="OrthoDB" id="9779889at2"/>
<dbReference type="KEGG" id="nwr:E3U44_06950"/>
<dbReference type="GO" id="GO:0005737">
    <property type="term" value="C:cytoplasm"/>
    <property type="evidence" value="ECO:0007669"/>
    <property type="project" value="UniProtKB-SubCell"/>
</dbReference>
<dbReference type="HAMAP" id="MF_01152">
    <property type="entry name" value="DnaJ"/>
    <property type="match status" value="1"/>
</dbReference>
<dbReference type="NCBIfam" id="NF008035">
    <property type="entry name" value="PRK10767.1"/>
    <property type="match status" value="1"/>
</dbReference>
<evidence type="ECO:0000256" key="8">
    <source>
        <dbReference type="ARBA" id="ARBA00022833"/>
    </source>
</evidence>
<dbReference type="FunFam" id="2.10.230.10:FF:000002">
    <property type="entry name" value="Molecular chaperone DnaJ"/>
    <property type="match status" value="1"/>
</dbReference>
<dbReference type="EMBL" id="CP038033">
    <property type="protein sequence ID" value="QBQ54273.1"/>
    <property type="molecule type" value="Genomic_DNA"/>
</dbReference>
<evidence type="ECO:0000313" key="18">
    <source>
        <dbReference type="EMBL" id="QBQ54273.1"/>
    </source>
</evidence>
<dbReference type="Pfam" id="PF00684">
    <property type="entry name" value="DnaJ_CXXCXGXG"/>
    <property type="match status" value="1"/>
</dbReference>
<dbReference type="Gene3D" id="2.10.230.10">
    <property type="entry name" value="Heat shock protein DnaJ, cysteine-rich domain"/>
    <property type="match status" value="1"/>
</dbReference>
<feature type="binding site" evidence="14">
    <location>
        <position position="171"/>
    </location>
    <ligand>
        <name>Zn(2+)</name>
        <dbReference type="ChEBI" id="CHEBI:29105"/>
        <label>2</label>
    </ligand>
</feature>
<comment type="function">
    <text evidence="11 14">Participates actively in the response to hyperosmotic and heat shock by preventing the aggregation of stress-denatured proteins and by disaggregating proteins, also in an autonomous, DnaK-independent fashion. Unfolded proteins bind initially to DnaJ; upon interaction with the DnaJ-bound protein, DnaK hydrolyzes its bound ATP, resulting in the formation of a stable complex. GrpE releases ADP from DnaK; ATP binding to DnaK triggers the release of the substrate protein, thus completing the reaction cycle. Several rounds of ATP-dependent interactions between DnaJ, DnaK and GrpE are required for fully efficient folding. Also involved, together with DnaK and GrpE, in the DNA replication of plasmids through activation of initiation proteins.</text>
</comment>
<dbReference type="GO" id="GO:0009408">
    <property type="term" value="P:response to heat"/>
    <property type="evidence" value="ECO:0007669"/>
    <property type="project" value="InterPro"/>
</dbReference>
<feature type="repeat" description="CXXCXGXG motif" evidence="14">
    <location>
        <begin position="190"/>
        <end position="197"/>
    </location>
</feature>
<dbReference type="CDD" id="cd10719">
    <property type="entry name" value="DnaJ_zf"/>
    <property type="match status" value="1"/>
</dbReference>
<feature type="repeat" description="CXXCXGXG motif" evidence="14">
    <location>
        <begin position="168"/>
        <end position="175"/>
    </location>
</feature>
<feature type="zinc finger region" description="CR-type" evidence="15">
    <location>
        <begin position="138"/>
        <end position="216"/>
    </location>
</feature>
<dbReference type="PROSITE" id="PS00636">
    <property type="entry name" value="DNAJ_1"/>
    <property type="match status" value="1"/>
</dbReference>
<evidence type="ECO:0000256" key="15">
    <source>
        <dbReference type="PROSITE-ProRule" id="PRU00546"/>
    </source>
</evidence>
<dbReference type="CDD" id="cd10747">
    <property type="entry name" value="DnaJ_C"/>
    <property type="match status" value="1"/>
</dbReference>
<dbReference type="GO" id="GO:0051082">
    <property type="term" value="F:unfolded protein binding"/>
    <property type="evidence" value="ECO:0007669"/>
    <property type="project" value="UniProtKB-UniRule"/>
</dbReference>
<keyword evidence="7 14" id="KW-0863">Zinc-finger</keyword>
<dbReference type="SUPFAM" id="SSF49493">
    <property type="entry name" value="HSP40/DnaJ peptide-binding domain"/>
    <property type="match status" value="2"/>
</dbReference>
<name>A0A4P7BW50_9GAMM</name>
<dbReference type="GO" id="GO:0008270">
    <property type="term" value="F:zinc ion binding"/>
    <property type="evidence" value="ECO:0007669"/>
    <property type="project" value="UniProtKB-UniRule"/>
</dbReference>
<dbReference type="GO" id="GO:0005524">
    <property type="term" value="F:ATP binding"/>
    <property type="evidence" value="ECO:0007669"/>
    <property type="project" value="InterPro"/>
</dbReference>
<dbReference type="PRINTS" id="PR00625">
    <property type="entry name" value="JDOMAIN"/>
</dbReference>
<dbReference type="Proteomes" id="UP000294325">
    <property type="component" value="Chromosome"/>
</dbReference>
<evidence type="ECO:0000259" key="17">
    <source>
        <dbReference type="PROSITE" id="PS51188"/>
    </source>
</evidence>
<keyword evidence="9 14" id="KW-0346">Stress response</keyword>
<dbReference type="InterPro" id="IPR001305">
    <property type="entry name" value="HSP_DnaJ_Cys-rich_dom"/>
</dbReference>
<evidence type="ECO:0000256" key="3">
    <source>
        <dbReference type="ARBA" id="ARBA00022490"/>
    </source>
</evidence>
<evidence type="ECO:0000256" key="5">
    <source>
        <dbReference type="ARBA" id="ARBA00022723"/>
    </source>
</evidence>
<dbReference type="InterPro" id="IPR002939">
    <property type="entry name" value="DnaJ_C"/>
</dbReference>
<keyword evidence="10 14" id="KW-0143">Chaperone</keyword>
<dbReference type="SUPFAM" id="SSF57938">
    <property type="entry name" value="DnaJ/Hsp40 cysteine-rich domain"/>
    <property type="match status" value="1"/>
</dbReference>
<dbReference type="FunFam" id="2.60.260.20:FF:000009">
    <property type="entry name" value="Putative Mitochondrial DnaJ chaperone"/>
    <property type="match status" value="1"/>
</dbReference>
<comment type="similarity">
    <text evidence="12 14">Belongs to the DnaJ family.</text>
</comment>
<dbReference type="SUPFAM" id="SSF46565">
    <property type="entry name" value="Chaperone J-domain"/>
    <property type="match status" value="1"/>
</dbReference>
<dbReference type="PANTHER" id="PTHR43096:SF48">
    <property type="entry name" value="CHAPERONE PROTEIN DNAJ"/>
    <property type="match status" value="1"/>
</dbReference>
<dbReference type="SMART" id="SM00271">
    <property type="entry name" value="DnaJ"/>
    <property type="match status" value="1"/>
</dbReference>
<feature type="domain" description="J" evidence="16">
    <location>
        <begin position="5"/>
        <end position="70"/>
    </location>
</feature>
<dbReference type="GO" id="GO:0006260">
    <property type="term" value="P:DNA replication"/>
    <property type="evidence" value="ECO:0007669"/>
    <property type="project" value="UniProtKB-KW"/>
</dbReference>
<dbReference type="InterPro" id="IPR001623">
    <property type="entry name" value="DnaJ_domain"/>
</dbReference>
<dbReference type="Gene3D" id="1.10.287.110">
    <property type="entry name" value="DnaJ domain"/>
    <property type="match status" value="1"/>
</dbReference>
<feature type="repeat" description="CXXCXGXG motif" evidence="14">
    <location>
        <begin position="151"/>
        <end position="158"/>
    </location>
</feature>
<comment type="cofactor">
    <cofactor evidence="14">
        <name>Zn(2+)</name>
        <dbReference type="ChEBI" id="CHEBI:29105"/>
    </cofactor>
    <text evidence="14">Binds 2 Zn(2+) ions per monomer.</text>
</comment>
<evidence type="ECO:0000256" key="11">
    <source>
        <dbReference type="ARBA" id="ARBA00053423"/>
    </source>
</evidence>
<evidence type="ECO:0000256" key="1">
    <source>
        <dbReference type="ARBA" id="ARBA00004496"/>
    </source>
</evidence>
<feature type="binding site" evidence="14">
    <location>
        <position position="151"/>
    </location>
    <ligand>
        <name>Zn(2+)</name>
        <dbReference type="ChEBI" id="CHEBI:29105"/>
        <label>1</label>
    </ligand>
</feature>
<evidence type="ECO:0000256" key="4">
    <source>
        <dbReference type="ARBA" id="ARBA00022705"/>
    </source>
</evidence>
<dbReference type="InterPro" id="IPR036869">
    <property type="entry name" value="J_dom_sf"/>
</dbReference>
<dbReference type="AlphaFoldDB" id="A0A4P7BW50"/>
<keyword evidence="6 14" id="KW-0677">Repeat</keyword>
<feature type="repeat" description="CXXCXGXG motif" evidence="14">
    <location>
        <begin position="204"/>
        <end position="211"/>
    </location>
</feature>
<dbReference type="Gene3D" id="2.60.260.20">
    <property type="entry name" value="Urease metallochaperone UreE, N-terminal domain"/>
    <property type="match status" value="2"/>
</dbReference>
<accession>A0A4P7BW50</accession>
<keyword evidence="3 14" id="KW-0963">Cytoplasm</keyword>
<keyword evidence="19" id="KW-1185">Reference proteome</keyword>
<dbReference type="FunFam" id="2.60.260.20:FF:000004">
    <property type="entry name" value="Molecular chaperone DnaJ"/>
    <property type="match status" value="1"/>
</dbReference>
<evidence type="ECO:0000256" key="14">
    <source>
        <dbReference type="HAMAP-Rule" id="MF_01152"/>
    </source>
</evidence>
<evidence type="ECO:0000256" key="7">
    <source>
        <dbReference type="ARBA" id="ARBA00022771"/>
    </source>
</evidence>
<feature type="binding site" evidence="14">
    <location>
        <position position="168"/>
    </location>
    <ligand>
        <name>Zn(2+)</name>
        <dbReference type="ChEBI" id="CHEBI:29105"/>
        <label>2</label>
    </ligand>
</feature>
<feature type="binding site" evidence="14">
    <location>
        <position position="190"/>
    </location>
    <ligand>
        <name>Zn(2+)</name>
        <dbReference type="ChEBI" id="CHEBI:29105"/>
        <label>2</label>
    </ligand>
</feature>
<evidence type="ECO:0000256" key="6">
    <source>
        <dbReference type="ARBA" id="ARBA00022737"/>
    </source>
</evidence>